<accession>A0A3N0IYJ1</accession>
<dbReference type="Proteomes" id="UP000270112">
    <property type="component" value="Unassembled WGS sequence"/>
</dbReference>
<evidence type="ECO:0000313" key="5">
    <source>
        <dbReference type="Proteomes" id="UP000270112"/>
    </source>
</evidence>
<dbReference type="Proteomes" id="UP000253817">
    <property type="component" value="Unassembled WGS sequence"/>
</dbReference>
<gene>
    <name evidence="2" type="ORF">C1876_01815</name>
    <name evidence="3" type="ORF">DMP09_06945</name>
</gene>
<evidence type="ECO:0000256" key="1">
    <source>
        <dbReference type="SAM" id="MobiDB-lite"/>
    </source>
</evidence>
<comment type="caution">
    <text evidence="3">The sequence shown here is derived from an EMBL/GenBank/DDBJ whole genome shotgun (WGS) entry which is preliminary data.</text>
</comment>
<reference evidence="3" key="3">
    <citation type="journal article" date="2019" name="Microbiol. Resour. Announc.">
        <title>Draft Genome Sequences of Type Strains of Gordonibacter faecihominis, Paraeggerthella hongkongensis, Parvibacter caecicola,Slackia equolifaciens, Slackia faecicanis, and Slackia isoflavoniconvertens.</title>
        <authorList>
            <person name="Danylec N."/>
            <person name="Stoll D.A."/>
            <person name="Dotsch A."/>
            <person name="Huch M."/>
        </authorList>
    </citation>
    <scope>NUCLEOTIDE SEQUENCE</scope>
    <source>
        <strain evidence="3">DSM 16107</strain>
    </source>
</reference>
<keyword evidence="4" id="KW-1185">Reference proteome</keyword>
<sequence length="143" mass="14894">MTAHTQPLSAIMGMKGRGSGSTSPTTSASAAPTATASTAAITPSTSMPPTYERGMRRATDGSVAGGANRFAFKSLRVSGTTQANRMMPRMSPVSAKSKRMSGKPNTTSGDPACMAANTPALTMPLIRPYPMMHLFAAYDENVF</sequence>
<name>A0A3N0IYJ1_9ACTN</name>
<dbReference type="EMBL" id="PPTT01000002">
    <property type="protein sequence ID" value="RDB71512.1"/>
    <property type="molecule type" value="Genomic_DNA"/>
</dbReference>
<evidence type="ECO:0000313" key="4">
    <source>
        <dbReference type="Proteomes" id="UP000253817"/>
    </source>
</evidence>
<evidence type="ECO:0000313" key="2">
    <source>
        <dbReference type="EMBL" id="RDB71512.1"/>
    </source>
</evidence>
<reference evidence="5" key="2">
    <citation type="submission" date="2018-05" db="EMBL/GenBank/DDBJ databases">
        <title>Genome Sequencing of selected type strains of the family Eggerthellaceae.</title>
        <authorList>
            <person name="Danylec N."/>
            <person name="Stoll D.A."/>
            <person name="Doetsch A."/>
            <person name="Huch M."/>
        </authorList>
    </citation>
    <scope>NUCLEOTIDE SEQUENCE [LARGE SCALE GENOMIC DNA]</scope>
    <source>
        <strain evidence="5">DSM 16107</strain>
    </source>
</reference>
<dbReference type="EMBL" id="QICC01000021">
    <property type="protein sequence ID" value="RNM42021.1"/>
    <property type="molecule type" value="Genomic_DNA"/>
</dbReference>
<reference evidence="2 4" key="1">
    <citation type="journal article" date="2018" name="Elife">
        <title>Discovery and characterization of a prevalent human gut bacterial enzyme sufficient for the inactivation of a family of plant toxins.</title>
        <authorList>
            <person name="Koppel N."/>
            <person name="Bisanz J.E."/>
            <person name="Pandelia M.E."/>
            <person name="Turnbaugh P.J."/>
            <person name="Balskus E.P."/>
        </authorList>
    </citation>
    <scope>NUCLEOTIDE SEQUENCE [LARGE SCALE GENOMIC DNA]</scope>
    <source>
        <strain evidence="2 4">DSM 16107</strain>
    </source>
</reference>
<organism evidence="3 5">
    <name type="scientific">Eggerthella sinensis</name>
    <dbReference type="NCBI Taxonomy" id="242230"/>
    <lineage>
        <taxon>Bacteria</taxon>
        <taxon>Bacillati</taxon>
        <taxon>Actinomycetota</taxon>
        <taxon>Coriobacteriia</taxon>
        <taxon>Eggerthellales</taxon>
        <taxon>Eggerthellaceae</taxon>
        <taxon>Eggerthella</taxon>
    </lineage>
</organism>
<evidence type="ECO:0000313" key="3">
    <source>
        <dbReference type="EMBL" id="RNM42021.1"/>
    </source>
</evidence>
<feature type="region of interest" description="Disordered" evidence="1">
    <location>
        <begin position="1"/>
        <end position="113"/>
    </location>
</feature>
<feature type="compositionally biased region" description="Low complexity" evidence="1">
    <location>
        <begin position="21"/>
        <end position="50"/>
    </location>
</feature>
<dbReference type="AlphaFoldDB" id="A0A3N0IYJ1"/>
<proteinExistence type="predicted"/>
<protein>
    <submittedName>
        <fullName evidence="3">Uncharacterized protein</fullName>
    </submittedName>
</protein>